<dbReference type="Gene3D" id="3.30.70.20">
    <property type="match status" value="1"/>
</dbReference>
<dbReference type="EMBL" id="JAQIOY010000003">
    <property type="protein sequence ID" value="MDA7424985.1"/>
    <property type="molecule type" value="Genomic_DNA"/>
</dbReference>
<evidence type="ECO:0000256" key="3">
    <source>
        <dbReference type="ARBA" id="ARBA00022448"/>
    </source>
</evidence>
<comment type="function">
    <text evidence="2 12">Accepts electrons from ETF and reduces ubiquinone.</text>
</comment>
<evidence type="ECO:0000256" key="8">
    <source>
        <dbReference type="ARBA" id="ARBA00023002"/>
    </source>
</evidence>
<keyword evidence="6 12" id="KW-0274">FAD</keyword>
<dbReference type="SUPFAM" id="SSF51905">
    <property type="entry name" value="FAD/NAD(P)-binding domain"/>
    <property type="match status" value="1"/>
</dbReference>
<keyword evidence="10 12" id="KW-0411">Iron-sulfur</keyword>
<keyword evidence="7 12" id="KW-0249">Electron transport</keyword>
<dbReference type="PANTHER" id="PTHR10617:SF107">
    <property type="entry name" value="ELECTRON TRANSFER FLAVOPROTEIN-UBIQUINONE OXIDOREDUCTASE, MITOCHONDRIAL"/>
    <property type="match status" value="1"/>
</dbReference>
<feature type="domain" description="4Fe-4S ferredoxin-type" evidence="13">
    <location>
        <begin position="509"/>
        <end position="538"/>
    </location>
</feature>
<comment type="cofactor">
    <cofactor evidence="12">
        <name>[4Fe-4S] cluster</name>
        <dbReference type="ChEBI" id="CHEBI:49883"/>
    </cofactor>
    <text evidence="12">Binds 1 [4Fe-4S] cluster.</text>
</comment>
<protein>
    <recommendedName>
        <fullName evidence="12">Electron transfer flavoprotein-ubiquinone oxidoreductase</fullName>
        <shortName evidence="12">ETF-QO</shortName>
        <ecNumber evidence="12">1.5.5.1</ecNumber>
    </recommendedName>
</protein>
<evidence type="ECO:0000256" key="11">
    <source>
        <dbReference type="ARBA" id="ARBA00023075"/>
    </source>
</evidence>
<sequence length="549" mass="59789">MAEIERESMEYDVVIVGAGPAGLSAAIRLKQLDADCQVVVLEKGSEVGAHILSGAVLDPCGLDALIPDWKEKGAPLNVPVREDNFYMLGEAGKLRIPNFPMPPLMNNHGNYIVSMGNVCRWMAEQAEALGVEIFPGMACSELVYADDGSIKGVVAGEFGRNPDGTPGDGYEPGMELHGKYVFLSEGVRGSLSKEVIEKFDLSDGKEPQKFGLGMKEIWEIDPAKHKEGRVTHTMGWPLGSNAGGGSFIYHLENNQVYVGFVVHLNYENPHLFPYMEFQRFKHHPMVAELLEGGKRVAYGARAISEGGYQSMPKMVAPGVALLGCSVGMVNVPRIKGNHNAMLSGKAAAEAAYKAIQDGRASDELTAYEDEVRNGAIGSDLKKVRNVKPLWSKYGLTASLMLGGMDMWTNTLGFSLFGTVKHGKNDADATGKAAKFQPIDYPKPDGKLSFDRLTNVSFSFTNHEESQPAHLQLKDADVPIATNLPDYAEPAQRYCPAGVYEVVREEGKAPRFVINFQNCVHCKTCDIKDPSQNINWTVPQGGDGPNYPNM</sequence>
<keyword evidence="9 12" id="KW-0408">Iron</keyword>
<reference evidence="14 15" key="1">
    <citation type="submission" date="2023-01" db="EMBL/GenBank/DDBJ databases">
        <title>Thalassococcus onchidii sp. nov., isolated from a marine invertebrate from the South China Sea.</title>
        <authorList>
            <person name="Xu S."/>
            <person name="Liu Z."/>
            <person name="Xu Y."/>
        </authorList>
    </citation>
    <scope>NUCLEOTIDE SEQUENCE [LARGE SCALE GENOMIC DNA]</scope>
    <source>
        <strain evidence="14 15">KCTC 32084</strain>
    </source>
</reference>
<dbReference type="InterPro" id="IPR017896">
    <property type="entry name" value="4Fe4S_Fe-S-bd"/>
</dbReference>
<evidence type="ECO:0000256" key="7">
    <source>
        <dbReference type="ARBA" id="ARBA00022982"/>
    </source>
</evidence>
<dbReference type="Gene3D" id="3.50.50.60">
    <property type="entry name" value="FAD/NAD(P)-binding domain"/>
    <property type="match status" value="1"/>
</dbReference>
<dbReference type="PANTHER" id="PTHR10617">
    <property type="entry name" value="ELECTRON TRANSFER FLAVOPROTEIN-UBIQUINONE OXIDOREDUCTASE"/>
    <property type="match status" value="1"/>
</dbReference>
<evidence type="ECO:0000256" key="6">
    <source>
        <dbReference type="ARBA" id="ARBA00022827"/>
    </source>
</evidence>
<keyword evidence="4 12" id="KW-0285">Flavoprotein</keyword>
<keyword evidence="11 12" id="KW-0830">Ubiquinone</keyword>
<evidence type="ECO:0000256" key="9">
    <source>
        <dbReference type="ARBA" id="ARBA00023004"/>
    </source>
</evidence>
<dbReference type="Proteomes" id="UP001210720">
    <property type="component" value="Unassembled WGS sequence"/>
</dbReference>
<dbReference type="InterPro" id="IPR036188">
    <property type="entry name" value="FAD/NAD-bd_sf"/>
</dbReference>
<dbReference type="InterPro" id="IPR049398">
    <property type="entry name" value="ETF-QO/FixC_UQ-bd"/>
</dbReference>
<dbReference type="SUPFAM" id="SSF54862">
    <property type="entry name" value="4Fe-4S ferredoxins"/>
    <property type="match status" value="1"/>
</dbReference>
<comment type="caution">
    <text evidence="14">The sequence shown here is derived from an EMBL/GenBank/DDBJ whole genome shotgun (WGS) entry which is preliminary data.</text>
</comment>
<proteinExistence type="predicted"/>
<dbReference type="Pfam" id="PF05187">
    <property type="entry name" value="Fer4_ETF_QO"/>
    <property type="match status" value="1"/>
</dbReference>
<organism evidence="14 15">
    <name type="scientific">Thalassococcus lentus</name>
    <dbReference type="NCBI Taxonomy" id="1210524"/>
    <lineage>
        <taxon>Bacteria</taxon>
        <taxon>Pseudomonadati</taxon>
        <taxon>Pseudomonadota</taxon>
        <taxon>Alphaproteobacteria</taxon>
        <taxon>Rhodobacterales</taxon>
        <taxon>Roseobacteraceae</taxon>
        <taxon>Thalassococcus</taxon>
    </lineage>
</organism>
<keyword evidence="8 12" id="KW-0560">Oxidoreductase</keyword>
<evidence type="ECO:0000256" key="10">
    <source>
        <dbReference type="ARBA" id="ARBA00023014"/>
    </source>
</evidence>
<keyword evidence="3 12" id="KW-0813">Transport</keyword>
<dbReference type="EC" id="1.5.5.1" evidence="12"/>
<gene>
    <name evidence="14" type="ORF">PFY00_09625</name>
</gene>
<comment type="cofactor">
    <cofactor evidence="1 12">
        <name>FAD</name>
        <dbReference type="ChEBI" id="CHEBI:57692"/>
    </cofactor>
</comment>
<dbReference type="RefSeq" id="WP_271432343.1">
    <property type="nucleotide sequence ID" value="NZ_JAQIOY010000003.1"/>
</dbReference>
<evidence type="ECO:0000256" key="5">
    <source>
        <dbReference type="ARBA" id="ARBA00022723"/>
    </source>
</evidence>
<evidence type="ECO:0000259" key="13">
    <source>
        <dbReference type="PROSITE" id="PS51379"/>
    </source>
</evidence>
<evidence type="ECO:0000256" key="4">
    <source>
        <dbReference type="ARBA" id="ARBA00022630"/>
    </source>
</evidence>
<dbReference type="InterPro" id="IPR007859">
    <property type="entry name" value="ETF-QO/FixX_C"/>
</dbReference>
<dbReference type="SUPFAM" id="SSF54373">
    <property type="entry name" value="FAD-linked reductases, C-terminal domain"/>
    <property type="match status" value="1"/>
</dbReference>
<evidence type="ECO:0000256" key="2">
    <source>
        <dbReference type="ARBA" id="ARBA00002819"/>
    </source>
</evidence>
<evidence type="ECO:0000313" key="14">
    <source>
        <dbReference type="EMBL" id="MDA7424985.1"/>
    </source>
</evidence>
<evidence type="ECO:0000256" key="1">
    <source>
        <dbReference type="ARBA" id="ARBA00001974"/>
    </source>
</evidence>
<dbReference type="PRINTS" id="PR00420">
    <property type="entry name" value="RNGMNOXGNASE"/>
</dbReference>
<evidence type="ECO:0000256" key="12">
    <source>
        <dbReference type="RuleBase" id="RU366068"/>
    </source>
</evidence>
<dbReference type="PROSITE" id="PS51379">
    <property type="entry name" value="4FE4S_FER_2"/>
    <property type="match status" value="1"/>
</dbReference>
<accession>A0ABT4XSW3</accession>
<name>A0ABT4XSW3_9RHOB</name>
<keyword evidence="15" id="KW-1185">Reference proteome</keyword>
<dbReference type="Pfam" id="PF21162">
    <property type="entry name" value="ETFQO_UQ-bd"/>
    <property type="match status" value="1"/>
</dbReference>
<evidence type="ECO:0000313" key="15">
    <source>
        <dbReference type="Proteomes" id="UP001210720"/>
    </source>
</evidence>
<dbReference type="InterPro" id="IPR040156">
    <property type="entry name" value="ETF-QO"/>
</dbReference>
<dbReference type="Pfam" id="PF13450">
    <property type="entry name" value="NAD_binding_8"/>
    <property type="match status" value="1"/>
</dbReference>
<comment type="catalytic activity">
    <reaction evidence="12">
        <text>a ubiquinone + reduced [electron-transfer flavoprotein] = a ubiquinol + oxidized [electron-transfer flavoprotein] + H(+)</text>
        <dbReference type="Rhea" id="RHEA:24052"/>
        <dbReference type="Rhea" id="RHEA-COMP:9565"/>
        <dbReference type="Rhea" id="RHEA-COMP:9566"/>
        <dbReference type="Rhea" id="RHEA-COMP:10685"/>
        <dbReference type="Rhea" id="RHEA-COMP:10686"/>
        <dbReference type="ChEBI" id="CHEBI:15378"/>
        <dbReference type="ChEBI" id="CHEBI:16389"/>
        <dbReference type="ChEBI" id="CHEBI:17976"/>
        <dbReference type="ChEBI" id="CHEBI:57692"/>
        <dbReference type="ChEBI" id="CHEBI:58307"/>
        <dbReference type="EC" id="1.5.5.1"/>
    </reaction>
</comment>
<dbReference type="Gene3D" id="3.30.9.90">
    <property type="match status" value="1"/>
</dbReference>
<keyword evidence="5 12" id="KW-0479">Metal-binding</keyword>